<reference evidence="2" key="2">
    <citation type="submission" date="2020-11" db="EMBL/GenBank/DDBJ databases">
        <authorList>
            <person name="McCartney M.A."/>
            <person name="Auch B."/>
            <person name="Kono T."/>
            <person name="Mallez S."/>
            <person name="Becker A."/>
            <person name="Gohl D.M."/>
            <person name="Silverstein K.A.T."/>
            <person name="Koren S."/>
            <person name="Bechman K.B."/>
            <person name="Herman A."/>
            <person name="Abrahante J.E."/>
            <person name="Garbe J."/>
        </authorList>
    </citation>
    <scope>NUCLEOTIDE SEQUENCE</scope>
    <source>
        <strain evidence="2">Duluth1</strain>
        <tissue evidence="2">Whole animal</tissue>
    </source>
</reference>
<reference evidence="2" key="1">
    <citation type="journal article" date="2019" name="bioRxiv">
        <title>The Genome of the Zebra Mussel, Dreissena polymorpha: A Resource for Invasive Species Research.</title>
        <authorList>
            <person name="McCartney M.A."/>
            <person name="Auch B."/>
            <person name="Kono T."/>
            <person name="Mallez S."/>
            <person name="Zhang Y."/>
            <person name="Obille A."/>
            <person name="Becker A."/>
            <person name="Abrahante J.E."/>
            <person name="Garbe J."/>
            <person name="Badalamenti J.P."/>
            <person name="Herman A."/>
            <person name="Mangelson H."/>
            <person name="Liachko I."/>
            <person name="Sullivan S."/>
            <person name="Sone E.D."/>
            <person name="Koren S."/>
            <person name="Silverstein K.A.T."/>
            <person name="Beckman K.B."/>
            <person name="Gohl D.M."/>
        </authorList>
    </citation>
    <scope>NUCLEOTIDE SEQUENCE</scope>
    <source>
        <strain evidence="2">Duluth1</strain>
        <tissue evidence="2">Whole animal</tissue>
    </source>
</reference>
<gene>
    <name evidence="2" type="ORF">DPMN_026876</name>
</gene>
<proteinExistence type="predicted"/>
<feature type="compositionally biased region" description="Basic and acidic residues" evidence="1">
    <location>
        <begin position="138"/>
        <end position="148"/>
    </location>
</feature>
<accession>A0A9D4LTR6</accession>
<feature type="compositionally biased region" description="Low complexity" evidence="1">
    <location>
        <begin position="100"/>
        <end position="115"/>
    </location>
</feature>
<evidence type="ECO:0000256" key="1">
    <source>
        <dbReference type="SAM" id="MobiDB-lite"/>
    </source>
</evidence>
<dbReference type="EMBL" id="JAIWYP010000002">
    <property type="protein sequence ID" value="KAH3863871.1"/>
    <property type="molecule type" value="Genomic_DNA"/>
</dbReference>
<organism evidence="2 3">
    <name type="scientific">Dreissena polymorpha</name>
    <name type="common">Zebra mussel</name>
    <name type="synonym">Mytilus polymorpha</name>
    <dbReference type="NCBI Taxonomy" id="45954"/>
    <lineage>
        <taxon>Eukaryota</taxon>
        <taxon>Metazoa</taxon>
        <taxon>Spiralia</taxon>
        <taxon>Lophotrochozoa</taxon>
        <taxon>Mollusca</taxon>
        <taxon>Bivalvia</taxon>
        <taxon>Autobranchia</taxon>
        <taxon>Heteroconchia</taxon>
        <taxon>Euheterodonta</taxon>
        <taxon>Imparidentia</taxon>
        <taxon>Neoheterodontei</taxon>
        <taxon>Myida</taxon>
        <taxon>Dreissenoidea</taxon>
        <taxon>Dreissenidae</taxon>
        <taxon>Dreissena</taxon>
    </lineage>
</organism>
<feature type="region of interest" description="Disordered" evidence="1">
    <location>
        <begin position="88"/>
        <end position="159"/>
    </location>
</feature>
<feature type="region of interest" description="Disordered" evidence="1">
    <location>
        <begin position="27"/>
        <end position="65"/>
    </location>
</feature>
<sequence>MYLQHQPPQQLQPLEVPVCKLKYFTSGDGKGPLLHNDDSNSESSSTQLPRVQRPEVSNRRLKSTKSFLDNDERTFANIRNRLSSLSLSTSYRKPHESTFSDRSIPPRRITSISSRDLNERNSQLGKPPRLHSRTSFLSDDKEFREARRSTSSTQRTRASETAALNKLNENLLTQRQNPELFSRQIKIKDSGDNESQRSSSPRSVKSVESSGKIHFGLIESLDLNEKLNDVEKIKERYSNDEFMNSLTLYKLRGHDRCWHPSGMSEHIPRGTRLDGHETFERPINRMPYSWDSGYAINSIESPRASLPVYVPTTKWEPDKSHVNNQIEAKPKTPVQRKKNVAFHAKHQEITEDELISNPPTSPTRDNRELKSILKRVNSEHNARTNKELESDEFLANETYRWNLQLPKIRSPVTTLRKPPLPFKRKMYQYGNGISREFEQVISRYGNCRQSSIIRDLSLTKDHSLTRDTAQHV</sequence>
<keyword evidence="3" id="KW-1185">Reference proteome</keyword>
<feature type="compositionally biased region" description="Low complexity" evidence="1">
    <location>
        <begin position="149"/>
        <end position="159"/>
    </location>
</feature>
<name>A0A9D4LTR6_DREPO</name>
<dbReference type="AlphaFoldDB" id="A0A9D4LTR6"/>
<feature type="compositionally biased region" description="Low complexity" evidence="1">
    <location>
        <begin position="196"/>
        <end position="209"/>
    </location>
</feature>
<feature type="region of interest" description="Disordered" evidence="1">
    <location>
        <begin position="187"/>
        <end position="209"/>
    </location>
</feature>
<evidence type="ECO:0000313" key="2">
    <source>
        <dbReference type="EMBL" id="KAH3863871.1"/>
    </source>
</evidence>
<protein>
    <submittedName>
        <fullName evidence="2">Uncharacterized protein</fullName>
    </submittedName>
</protein>
<dbReference type="Proteomes" id="UP000828390">
    <property type="component" value="Unassembled WGS sequence"/>
</dbReference>
<evidence type="ECO:0000313" key="3">
    <source>
        <dbReference type="Proteomes" id="UP000828390"/>
    </source>
</evidence>
<comment type="caution">
    <text evidence="2">The sequence shown here is derived from an EMBL/GenBank/DDBJ whole genome shotgun (WGS) entry which is preliminary data.</text>
</comment>